<evidence type="ECO:0000256" key="11">
    <source>
        <dbReference type="RuleBase" id="RU000542"/>
    </source>
</evidence>
<dbReference type="RefSeq" id="WP_068747471.1">
    <property type="nucleotide sequence ID" value="NZ_LOHZ01000019.1"/>
</dbReference>
<reference evidence="16 17" key="1">
    <citation type="submission" date="2015-12" db="EMBL/GenBank/DDBJ databases">
        <title>Draft genome of Thermovenabulum gondwanense isolated from a red thermophilic microbial mat colonisisng an outflow channel of a bore well.</title>
        <authorList>
            <person name="Patel B.K."/>
        </authorList>
    </citation>
    <scope>NUCLEOTIDE SEQUENCE [LARGE SCALE GENOMIC DNA]</scope>
    <source>
        <strain evidence="16 17">R270</strain>
    </source>
</reference>
<dbReference type="PROSITE" id="PS00376">
    <property type="entry name" value="ADOMET_SYNTHASE_1"/>
    <property type="match status" value="1"/>
</dbReference>
<dbReference type="Pfam" id="PF02773">
    <property type="entry name" value="S-AdoMet_synt_C"/>
    <property type="match status" value="1"/>
</dbReference>
<dbReference type="OrthoDB" id="9801686at2"/>
<dbReference type="InterPro" id="IPR022630">
    <property type="entry name" value="S-AdoMet_synt_C"/>
</dbReference>
<dbReference type="GO" id="GO:0005524">
    <property type="term" value="F:ATP binding"/>
    <property type="evidence" value="ECO:0007669"/>
    <property type="project" value="UniProtKB-UniRule"/>
</dbReference>
<comment type="caution">
    <text evidence="16">The sequence shown here is derived from an EMBL/GenBank/DDBJ whole genome shotgun (WGS) entry which is preliminary data.</text>
</comment>
<evidence type="ECO:0000256" key="1">
    <source>
        <dbReference type="ARBA" id="ARBA00005224"/>
    </source>
</evidence>
<keyword evidence="17" id="KW-1185">Reference proteome</keyword>
<keyword evidence="6 10" id="KW-0547">Nucleotide-binding</keyword>
<evidence type="ECO:0000256" key="5">
    <source>
        <dbReference type="ARBA" id="ARBA00022723"/>
    </source>
</evidence>
<keyword evidence="3 10" id="KW-0554">One-carbon metabolism</keyword>
<feature type="binding site" description="in other chain" evidence="10">
    <location>
        <position position="16"/>
    </location>
    <ligand>
        <name>ATP</name>
        <dbReference type="ChEBI" id="CHEBI:30616"/>
        <note>ligand shared between two neighboring subunits</note>
    </ligand>
</feature>
<comment type="subunit">
    <text evidence="10">Homotetramer; dimer of dimers.</text>
</comment>
<evidence type="ECO:0000256" key="2">
    <source>
        <dbReference type="ARBA" id="ARBA00009685"/>
    </source>
</evidence>
<evidence type="ECO:0000256" key="3">
    <source>
        <dbReference type="ARBA" id="ARBA00022563"/>
    </source>
</evidence>
<feature type="binding site" description="in other chain" evidence="10">
    <location>
        <position position="100"/>
    </location>
    <ligand>
        <name>L-methionine</name>
        <dbReference type="ChEBI" id="CHEBI:57844"/>
        <note>ligand shared between two neighboring subunits</note>
    </ligand>
</feature>
<dbReference type="NCBIfam" id="TIGR01034">
    <property type="entry name" value="metK"/>
    <property type="match status" value="1"/>
</dbReference>
<evidence type="ECO:0000256" key="4">
    <source>
        <dbReference type="ARBA" id="ARBA00022679"/>
    </source>
</evidence>
<feature type="binding site" evidence="10">
    <location>
        <position position="44"/>
    </location>
    <ligand>
        <name>K(+)</name>
        <dbReference type="ChEBI" id="CHEBI:29103"/>
    </ligand>
</feature>
<dbReference type="EMBL" id="LOHZ01000019">
    <property type="protein sequence ID" value="KYO67981.1"/>
    <property type="molecule type" value="Genomic_DNA"/>
</dbReference>
<dbReference type="HAMAP" id="MF_00086">
    <property type="entry name" value="S_AdoMet_synth1"/>
    <property type="match status" value="1"/>
</dbReference>
<evidence type="ECO:0000259" key="14">
    <source>
        <dbReference type="Pfam" id="PF02772"/>
    </source>
</evidence>
<keyword evidence="10" id="KW-0963">Cytoplasm</keyword>
<keyword evidence="4 10" id="KW-0808">Transferase</keyword>
<dbReference type="GO" id="GO:0006556">
    <property type="term" value="P:S-adenosylmethionine biosynthetic process"/>
    <property type="evidence" value="ECO:0007669"/>
    <property type="project" value="UniProtKB-UniRule"/>
</dbReference>
<dbReference type="PATRIC" id="fig|520767.4.peg.293"/>
<dbReference type="SUPFAM" id="SSF55973">
    <property type="entry name" value="S-adenosylmethionine synthetase"/>
    <property type="match status" value="3"/>
</dbReference>
<dbReference type="GO" id="GO:0005737">
    <property type="term" value="C:cytoplasm"/>
    <property type="evidence" value="ECO:0007669"/>
    <property type="project" value="UniProtKB-SubCell"/>
</dbReference>
<dbReference type="InterPro" id="IPR022629">
    <property type="entry name" value="S-AdoMet_synt_central"/>
</dbReference>
<evidence type="ECO:0000313" key="17">
    <source>
        <dbReference type="Proteomes" id="UP000075737"/>
    </source>
</evidence>
<dbReference type="Pfam" id="PF02772">
    <property type="entry name" value="S-AdoMet_synt_M"/>
    <property type="match status" value="1"/>
</dbReference>
<feature type="domain" description="S-adenosylmethionine synthetase C-terminal" evidence="15">
    <location>
        <begin position="244"/>
        <end position="383"/>
    </location>
</feature>
<dbReference type="InterPro" id="IPR002133">
    <property type="entry name" value="S-AdoMet_synthetase"/>
</dbReference>
<dbReference type="STRING" id="520767.ATZ99_02910"/>
<accession>A0A162MW13</accession>
<dbReference type="GO" id="GO:0000287">
    <property type="term" value="F:magnesium ion binding"/>
    <property type="evidence" value="ECO:0007669"/>
    <property type="project" value="UniProtKB-UniRule"/>
</dbReference>
<comment type="similarity">
    <text evidence="2 10 12">Belongs to the AdoMet synthase family.</text>
</comment>
<feature type="domain" description="S-adenosylmethionine synthetase N-terminal" evidence="13">
    <location>
        <begin position="5"/>
        <end position="102"/>
    </location>
</feature>
<evidence type="ECO:0000259" key="13">
    <source>
        <dbReference type="Pfam" id="PF00438"/>
    </source>
</evidence>
<evidence type="ECO:0000256" key="8">
    <source>
        <dbReference type="ARBA" id="ARBA00022842"/>
    </source>
</evidence>
<evidence type="ECO:0000256" key="6">
    <source>
        <dbReference type="ARBA" id="ARBA00022741"/>
    </source>
</evidence>
<dbReference type="Gene3D" id="3.30.300.10">
    <property type="match status" value="3"/>
</dbReference>
<evidence type="ECO:0000313" key="16">
    <source>
        <dbReference type="EMBL" id="KYO67981.1"/>
    </source>
</evidence>
<feature type="binding site" description="in other chain" evidence="10">
    <location>
        <position position="57"/>
    </location>
    <ligand>
        <name>L-methionine</name>
        <dbReference type="ChEBI" id="CHEBI:57844"/>
        <note>ligand shared between two neighboring subunits</note>
    </ligand>
</feature>
<feature type="binding site" description="in other chain" evidence="10">
    <location>
        <position position="281"/>
    </location>
    <ligand>
        <name>L-methionine</name>
        <dbReference type="ChEBI" id="CHEBI:57844"/>
        <note>ligand shared between two neighboring subunits</note>
    </ligand>
</feature>
<dbReference type="Proteomes" id="UP000075737">
    <property type="component" value="Unassembled WGS sequence"/>
</dbReference>
<keyword evidence="9 10" id="KW-0630">Potassium</keyword>
<dbReference type="Pfam" id="PF00438">
    <property type="entry name" value="S-AdoMet_synt_N"/>
    <property type="match status" value="1"/>
</dbReference>
<evidence type="ECO:0000256" key="12">
    <source>
        <dbReference type="RuleBase" id="RU004462"/>
    </source>
</evidence>
<feature type="binding site" evidence="10">
    <location>
        <position position="277"/>
    </location>
    <ligand>
        <name>ATP</name>
        <dbReference type="ChEBI" id="CHEBI:30616"/>
        <note>ligand shared between two neighboring subunits</note>
    </ligand>
</feature>
<dbReference type="GO" id="GO:0006730">
    <property type="term" value="P:one-carbon metabolic process"/>
    <property type="evidence" value="ECO:0007669"/>
    <property type="project" value="UniProtKB-KW"/>
</dbReference>
<feature type="binding site" evidence="10">
    <location>
        <position position="250"/>
    </location>
    <ligand>
        <name>L-methionine</name>
        <dbReference type="ChEBI" id="CHEBI:57844"/>
        <note>ligand shared between two neighboring subunits</note>
    </ligand>
</feature>
<dbReference type="FunFam" id="3.30.300.10:FF:000004">
    <property type="entry name" value="S-adenosylmethionine synthase"/>
    <property type="match status" value="1"/>
</dbReference>
<dbReference type="PIRSF" id="PIRSF000497">
    <property type="entry name" value="MAT"/>
    <property type="match status" value="1"/>
</dbReference>
<dbReference type="EC" id="2.5.1.6" evidence="10"/>
<dbReference type="GO" id="GO:0004478">
    <property type="term" value="F:methionine adenosyltransferase activity"/>
    <property type="evidence" value="ECO:0007669"/>
    <property type="project" value="UniProtKB-UniRule"/>
</dbReference>
<keyword evidence="8 10" id="KW-0460">Magnesium</keyword>
<name>A0A162MW13_9FIRM</name>
<feature type="binding site" evidence="10">
    <location>
        <position position="273"/>
    </location>
    <ligand>
        <name>ATP</name>
        <dbReference type="ChEBI" id="CHEBI:30616"/>
        <note>ligand shared between two neighboring subunits</note>
    </ligand>
</feature>
<gene>
    <name evidence="10 16" type="primary">metK</name>
    <name evidence="16" type="ORF">ATZ99_02910</name>
</gene>
<dbReference type="InterPro" id="IPR022628">
    <property type="entry name" value="S-AdoMet_synt_N"/>
</dbReference>
<comment type="function">
    <text evidence="10">Catalyzes the formation of S-adenosylmethionine (AdoMet) from methionine and ATP. The overall synthetic reaction is composed of two sequential steps, AdoMet formation and the subsequent tripolyphosphate hydrolysis which occurs prior to release of AdoMet from the enzyme.</text>
</comment>
<evidence type="ECO:0000259" key="15">
    <source>
        <dbReference type="Pfam" id="PF02773"/>
    </source>
</evidence>
<feature type="region of interest" description="Flexible loop" evidence="10">
    <location>
        <begin position="100"/>
        <end position="110"/>
    </location>
</feature>
<feature type="binding site" evidence="10">
    <location>
        <position position="250"/>
    </location>
    <ligand>
        <name>ATP</name>
        <dbReference type="ChEBI" id="CHEBI:30616"/>
        <note>ligand shared between two neighboring subunits</note>
    </ligand>
</feature>
<feature type="binding site" evidence="10">
    <location>
        <position position="18"/>
    </location>
    <ligand>
        <name>Mg(2+)</name>
        <dbReference type="ChEBI" id="CHEBI:18420"/>
    </ligand>
</feature>
<feature type="binding site" description="in other chain" evidence="10">
    <location>
        <begin position="241"/>
        <end position="242"/>
    </location>
    <ligand>
        <name>ATP</name>
        <dbReference type="ChEBI" id="CHEBI:30616"/>
        <note>ligand shared between two neighboring subunits</note>
    </ligand>
</feature>
<dbReference type="InterPro" id="IPR022631">
    <property type="entry name" value="ADOMET_SYNTHASE_CS"/>
</dbReference>
<dbReference type="FunFam" id="3.30.300.10:FF:000003">
    <property type="entry name" value="S-adenosylmethionine synthase"/>
    <property type="match status" value="1"/>
</dbReference>
<keyword evidence="5 10" id="KW-0479">Metal-binding</keyword>
<comment type="cofactor">
    <cofactor evidence="10">
        <name>K(+)</name>
        <dbReference type="ChEBI" id="CHEBI:29103"/>
    </cofactor>
    <text evidence="10">Binds 1 potassium ion per subunit.</text>
</comment>
<dbReference type="CDD" id="cd18079">
    <property type="entry name" value="S-AdoMet_synt"/>
    <property type="match status" value="1"/>
</dbReference>
<sequence>MAKRYLFTSESVTEGHPDKICDQISDAILDAILEKDPMARVACETAATTGLVLVMGEITCECYVDIPKIVRETIREIGYTRAKYGFDCDTCAVITAIDEQSPDIAMGVNAALEIREGEFQDELDKIGAGDQGMMFGFAVDETPELMPMPIMLAHKLARRLAEVRKTKLLPYLRPDGKTQVTVEYEDGRPVRVDKIVVSAQHKSTIDLATLKQDIIEEVIKKVVPEELMDKNTKFYINPTGRFVIGGPHGDSGLTGRKIIVDTYGGYARHGGGAFSGKDPTKVDRSASYAARYVAKNVVAAGLAKKCEVQVAYAIGVAHPVSIMVDTFGTGVIPDEKIKDLILKHFDLRPGAIIRDLDLRRPIYRQVAAYGHFGRTDLDVPWEKTDKADILRNEASSL</sequence>
<dbReference type="AlphaFoldDB" id="A0A162MW13"/>
<feature type="binding site" description="in other chain" evidence="10">
    <location>
        <begin position="256"/>
        <end position="257"/>
    </location>
    <ligand>
        <name>ATP</name>
        <dbReference type="ChEBI" id="CHEBI:30616"/>
        <note>ligand shared between two neighboring subunits</note>
    </ligand>
</feature>
<dbReference type="UniPathway" id="UPA00315">
    <property type="reaction ID" value="UER00080"/>
</dbReference>
<dbReference type="PROSITE" id="PS00377">
    <property type="entry name" value="ADOMET_SYNTHASE_2"/>
    <property type="match status" value="1"/>
</dbReference>
<feature type="binding site" description="in other chain" evidence="10">
    <location>
        <begin position="175"/>
        <end position="177"/>
    </location>
    <ligand>
        <name>ATP</name>
        <dbReference type="ChEBI" id="CHEBI:30616"/>
        <note>ligand shared between two neighboring subunits</note>
    </ligand>
</feature>
<comment type="subcellular location">
    <subcellularLocation>
        <location evidence="10 11">Cytoplasm</location>
    </subcellularLocation>
</comment>
<evidence type="ECO:0000256" key="9">
    <source>
        <dbReference type="ARBA" id="ARBA00022958"/>
    </source>
</evidence>
<dbReference type="PANTHER" id="PTHR11964">
    <property type="entry name" value="S-ADENOSYLMETHIONINE SYNTHETASE"/>
    <property type="match status" value="1"/>
</dbReference>
<proteinExistence type="inferred from homology"/>
<comment type="catalytic activity">
    <reaction evidence="10">
        <text>L-methionine + ATP + H2O = S-adenosyl-L-methionine + phosphate + diphosphate</text>
        <dbReference type="Rhea" id="RHEA:21080"/>
        <dbReference type="ChEBI" id="CHEBI:15377"/>
        <dbReference type="ChEBI" id="CHEBI:30616"/>
        <dbReference type="ChEBI" id="CHEBI:33019"/>
        <dbReference type="ChEBI" id="CHEBI:43474"/>
        <dbReference type="ChEBI" id="CHEBI:57844"/>
        <dbReference type="ChEBI" id="CHEBI:59789"/>
        <dbReference type="EC" id="2.5.1.6"/>
    </reaction>
</comment>
<evidence type="ECO:0000256" key="10">
    <source>
        <dbReference type="HAMAP-Rule" id="MF_00086"/>
    </source>
</evidence>
<feature type="domain" description="S-adenosylmethionine synthetase central" evidence="14">
    <location>
        <begin position="125"/>
        <end position="242"/>
    </location>
</feature>
<comment type="pathway">
    <text evidence="1 10">Amino-acid biosynthesis; S-adenosyl-L-methionine biosynthesis; S-adenosyl-L-methionine from L-methionine: step 1/1.</text>
</comment>
<protein>
    <recommendedName>
        <fullName evidence="10">S-adenosylmethionine synthase</fullName>
        <shortName evidence="10">AdoMet synthase</shortName>
        <ecNumber evidence="10">2.5.1.6</ecNumber>
    </recommendedName>
    <alternativeName>
        <fullName evidence="10">MAT</fullName>
    </alternativeName>
    <alternativeName>
        <fullName evidence="10">Methionine adenosyltransferase</fullName>
    </alternativeName>
</protein>
<evidence type="ECO:0000256" key="7">
    <source>
        <dbReference type="ARBA" id="ARBA00022840"/>
    </source>
</evidence>
<dbReference type="InterPro" id="IPR022636">
    <property type="entry name" value="S-AdoMet_synthetase_sfam"/>
</dbReference>
<comment type="cofactor">
    <cofactor evidence="10">
        <name>Mg(2+)</name>
        <dbReference type="ChEBI" id="CHEBI:18420"/>
    </cofactor>
    <text evidence="10">Binds 2 divalent ions per subunit.</text>
</comment>
<organism evidence="16 17">
    <name type="scientific">Thermovenabulum gondwanense</name>
    <dbReference type="NCBI Taxonomy" id="520767"/>
    <lineage>
        <taxon>Bacteria</taxon>
        <taxon>Bacillati</taxon>
        <taxon>Bacillota</taxon>
        <taxon>Clostridia</taxon>
        <taxon>Thermosediminibacterales</taxon>
        <taxon>Thermosediminibacteraceae</taxon>
        <taxon>Thermovenabulum</taxon>
    </lineage>
</organism>
<keyword evidence="7 10" id="KW-0067">ATP-binding</keyword>